<gene>
    <name evidence="1" type="ORF">V8G54_002602</name>
</gene>
<protein>
    <submittedName>
        <fullName evidence="1">Uncharacterized protein</fullName>
    </submittedName>
</protein>
<dbReference type="PANTHER" id="PTHR47481:SF9">
    <property type="entry name" value="RETROTRANSPOSON GAG DOMAIN-CONTAINING PROTEIN"/>
    <property type="match status" value="1"/>
</dbReference>
<dbReference type="AlphaFoldDB" id="A0AAQ3P9J8"/>
<proteinExistence type="predicted"/>
<feature type="non-terminal residue" evidence="1">
    <location>
        <position position="1"/>
    </location>
</feature>
<sequence length="103" mass="11301">VNNTIGYVIGTTPYPPATIGTDEDVIANPDHSHWVRQDHYVYLALLGSYGPEAQVVMSSATSSADAWTTLMKAYANRSRNCIMSLKERLASITKCNSSISEYL</sequence>
<dbReference type="EMBL" id="CP144700">
    <property type="protein sequence ID" value="WVZ24058.1"/>
    <property type="molecule type" value="Genomic_DNA"/>
</dbReference>
<evidence type="ECO:0000313" key="2">
    <source>
        <dbReference type="Proteomes" id="UP001374535"/>
    </source>
</evidence>
<dbReference type="PANTHER" id="PTHR47481">
    <property type="match status" value="1"/>
</dbReference>
<evidence type="ECO:0000313" key="1">
    <source>
        <dbReference type="EMBL" id="WVZ24058.1"/>
    </source>
</evidence>
<accession>A0AAQ3P9J8</accession>
<name>A0AAQ3P9J8_VIGMU</name>
<organism evidence="1 2">
    <name type="scientific">Vigna mungo</name>
    <name type="common">Black gram</name>
    <name type="synonym">Phaseolus mungo</name>
    <dbReference type="NCBI Taxonomy" id="3915"/>
    <lineage>
        <taxon>Eukaryota</taxon>
        <taxon>Viridiplantae</taxon>
        <taxon>Streptophyta</taxon>
        <taxon>Embryophyta</taxon>
        <taxon>Tracheophyta</taxon>
        <taxon>Spermatophyta</taxon>
        <taxon>Magnoliopsida</taxon>
        <taxon>eudicotyledons</taxon>
        <taxon>Gunneridae</taxon>
        <taxon>Pentapetalae</taxon>
        <taxon>rosids</taxon>
        <taxon>fabids</taxon>
        <taxon>Fabales</taxon>
        <taxon>Fabaceae</taxon>
        <taxon>Papilionoideae</taxon>
        <taxon>50 kb inversion clade</taxon>
        <taxon>NPAAA clade</taxon>
        <taxon>indigoferoid/millettioid clade</taxon>
        <taxon>Phaseoleae</taxon>
        <taxon>Vigna</taxon>
    </lineage>
</organism>
<keyword evidence="2" id="KW-1185">Reference proteome</keyword>
<dbReference type="Proteomes" id="UP001374535">
    <property type="component" value="Chromosome 1"/>
</dbReference>
<reference evidence="1 2" key="1">
    <citation type="journal article" date="2023" name="Life. Sci Alliance">
        <title>Evolutionary insights into 3D genome organization and epigenetic landscape of Vigna mungo.</title>
        <authorList>
            <person name="Junaid A."/>
            <person name="Singh B."/>
            <person name="Bhatia S."/>
        </authorList>
    </citation>
    <scope>NUCLEOTIDE SEQUENCE [LARGE SCALE GENOMIC DNA]</scope>
    <source>
        <strain evidence="1">Urdbean</strain>
    </source>
</reference>